<feature type="compositionally biased region" description="Low complexity" evidence="1">
    <location>
        <begin position="304"/>
        <end position="314"/>
    </location>
</feature>
<dbReference type="AlphaFoldDB" id="A0A2H3J0T3"/>
<name>A0A2H3J0T3_WOLCO</name>
<sequence>MSATITDIGGHGRGARRTAALISRRPGHLSAPISARRAAWRGRRTRLVAGRAPQARGAAPGAYDQLREPRLAVPATFAGASRRGEKSSQPSRSRPPRAPAGLLAGNLSLLGSDVTRGVASVRLCGGPMRVARRLRHRRLLDVDAPIRPTPPRAHAHEPRPHLVIAVVRTAHSDPAPAPGAAPPRAFPAHARAADALASQRSRTSQPMPDACTRRVSAPSARAFHLHRQPRFPLMPPPRPLRLRLRRARPLRTRTRPRAASPSPSRFASLHPPPARRAARPADSPSPGSRAQAATGLTCDQGPQTHSSPHSPTPARAREIHRRGASSGEPPPPPPAFLPVRAHAVPGRTR</sequence>
<accession>A0A2H3J0T3</accession>
<feature type="region of interest" description="Disordered" evidence="1">
    <location>
        <begin position="75"/>
        <end position="103"/>
    </location>
</feature>
<dbReference type="Proteomes" id="UP000218811">
    <property type="component" value="Unassembled WGS sequence"/>
</dbReference>
<proteinExistence type="predicted"/>
<feature type="compositionally biased region" description="Low complexity" evidence="1">
    <location>
        <begin position="257"/>
        <end position="269"/>
    </location>
</feature>
<keyword evidence="3" id="KW-1185">Reference proteome</keyword>
<dbReference type="EMBL" id="KB467854">
    <property type="protein sequence ID" value="PCH35796.1"/>
    <property type="molecule type" value="Genomic_DNA"/>
</dbReference>
<feature type="compositionally biased region" description="Basic residues" evidence="1">
    <location>
        <begin position="240"/>
        <end position="256"/>
    </location>
</feature>
<feature type="region of interest" description="Disordered" evidence="1">
    <location>
        <begin position="190"/>
        <end position="349"/>
    </location>
</feature>
<reference evidence="2 3" key="1">
    <citation type="journal article" date="2012" name="Science">
        <title>The Paleozoic origin of enzymatic lignin decomposition reconstructed from 31 fungal genomes.</title>
        <authorList>
            <person name="Floudas D."/>
            <person name="Binder M."/>
            <person name="Riley R."/>
            <person name="Barry K."/>
            <person name="Blanchette R.A."/>
            <person name="Henrissat B."/>
            <person name="Martinez A.T."/>
            <person name="Otillar R."/>
            <person name="Spatafora J.W."/>
            <person name="Yadav J.S."/>
            <person name="Aerts A."/>
            <person name="Benoit I."/>
            <person name="Boyd A."/>
            <person name="Carlson A."/>
            <person name="Copeland A."/>
            <person name="Coutinho P.M."/>
            <person name="de Vries R.P."/>
            <person name="Ferreira P."/>
            <person name="Findley K."/>
            <person name="Foster B."/>
            <person name="Gaskell J."/>
            <person name="Glotzer D."/>
            <person name="Gorecki P."/>
            <person name="Heitman J."/>
            <person name="Hesse C."/>
            <person name="Hori C."/>
            <person name="Igarashi K."/>
            <person name="Jurgens J.A."/>
            <person name="Kallen N."/>
            <person name="Kersten P."/>
            <person name="Kohler A."/>
            <person name="Kuees U."/>
            <person name="Kumar T.K.A."/>
            <person name="Kuo A."/>
            <person name="LaButti K."/>
            <person name="Larrondo L.F."/>
            <person name="Lindquist E."/>
            <person name="Ling A."/>
            <person name="Lombard V."/>
            <person name="Lucas S."/>
            <person name="Lundell T."/>
            <person name="Martin R."/>
            <person name="McLaughlin D.J."/>
            <person name="Morgenstern I."/>
            <person name="Morin E."/>
            <person name="Murat C."/>
            <person name="Nagy L.G."/>
            <person name="Nolan M."/>
            <person name="Ohm R.A."/>
            <person name="Patyshakuliyeva A."/>
            <person name="Rokas A."/>
            <person name="Ruiz-Duenas F.J."/>
            <person name="Sabat G."/>
            <person name="Salamov A."/>
            <person name="Samejima M."/>
            <person name="Schmutz J."/>
            <person name="Slot J.C."/>
            <person name="St John F."/>
            <person name="Stenlid J."/>
            <person name="Sun H."/>
            <person name="Sun S."/>
            <person name="Syed K."/>
            <person name="Tsang A."/>
            <person name="Wiebenga A."/>
            <person name="Young D."/>
            <person name="Pisabarro A."/>
            <person name="Eastwood D.C."/>
            <person name="Martin F."/>
            <person name="Cullen D."/>
            <person name="Grigoriev I.V."/>
            <person name="Hibbett D.S."/>
        </authorList>
    </citation>
    <scope>NUCLEOTIDE SEQUENCE [LARGE SCALE GENOMIC DNA]</scope>
    <source>
        <strain evidence="2 3">MD-104</strain>
    </source>
</reference>
<protein>
    <submittedName>
        <fullName evidence="2">Uncharacterized protein</fullName>
    </submittedName>
</protein>
<evidence type="ECO:0000256" key="1">
    <source>
        <dbReference type="SAM" id="MobiDB-lite"/>
    </source>
</evidence>
<evidence type="ECO:0000313" key="3">
    <source>
        <dbReference type="Proteomes" id="UP000218811"/>
    </source>
</evidence>
<feature type="compositionally biased region" description="Low complexity" evidence="1">
    <location>
        <begin position="280"/>
        <end position="290"/>
    </location>
</feature>
<evidence type="ECO:0000313" key="2">
    <source>
        <dbReference type="EMBL" id="PCH35796.1"/>
    </source>
</evidence>
<gene>
    <name evidence="2" type="ORF">WOLCODRAFT_166492</name>
</gene>
<organism evidence="2 3">
    <name type="scientific">Wolfiporia cocos (strain MD-104)</name>
    <name type="common">Brown rot fungus</name>
    <dbReference type="NCBI Taxonomy" id="742152"/>
    <lineage>
        <taxon>Eukaryota</taxon>
        <taxon>Fungi</taxon>
        <taxon>Dikarya</taxon>
        <taxon>Basidiomycota</taxon>
        <taxon>Agaricomycotina</taxon>
        <taxon>Agaricomycetes</taxon>
        <taxon>Polyporales</taxon>
        <taxon>Phaeolaceae</taxon>
        <taxon>Wolfiporia</taxon>
    </lineage>
</organism>